<evidence type="ECO:0000259" key="12">
    <source>
        <dbReference type="Pfam" id="PF01743"/>
    </source>
</evidence>
<dbReference type="Pfam" id="PF13735">
    <property type="entry name" value="tRNA_NucTran2_2"/>
    <property type="match status" value="1"/>
</dbReference>
<comment type="similarity">
    <text evidence="11">Belongs to the tRNA nucleotidyltransferase/poly(A) polymerase family. Bacterial CCA-adding enzyme type 3 subfamily.</text>
</comment>
<dbReference type="InterPro" id="IPR050264">
    <property type="entry name" value="Bact_CCA-adding_enz_type3_sf"/>
</dbReference>
<dbReference type="Pfam" id="PF12627">
    <property type="entry name" value="PolyA_pol_RNAbd"/>
    <property type="match status" value="1"/>
</dbReference>
<evidence type="ECO:0000256" key="5">
    <source>
        <dbReference type="ARBA" id="ARBA00022723"/>
    </source>
</evidence>
<keyword evidence="7 11" id="KW-0692">RNA repair</keyword>
<keyword evidence="4 11" id="KW-0548">Nucleotidyltransferase</keyword>
<dbReference type="Proteomes" id="UP000602076">
    <property type="component" value="Unassembled WGS sequence"/>
</dbReference>
<comment type="miscellaneous">
    <text evidence="11">A single active site specifically recognizes both ATP and CTP and is responsible for their addition.</text>
</comment>
<dbReference type="GO" id="GO:0042245">
    <property type="term" value="P:RNA repair"/>
    <property type="evidence" value="ECO:0007669"/>
    <property type="project" value="UniProtKB-KW"/>
</dbReference>
<feature type="binding site" evidence="11">
    <location>
        <position position="157"/>
    </location>
    <ligand>
        <name>ATP</name>
        <dbReference type="ChEBI" id="CHEBI:30616"/>
    </ligand>
</feature>
<evidence type="ECO:0000259" key="14">
    <source>
        <dbReference type="Pfam" id="PF13735"/>
    </source>
</evidence>
<feature type="binding site" evidence="11">
    <location>
        <position position="27"/>
    </location>
    <ligand>
        <name>CTP</name>
        <dbReference type="ChEBI" id="CHEBI:37563"/>
    </ligand>
</feature>
<dbReference type="Gene3D" id="1.10.110.30">
    <property type="match status" value="1"/>
</dbReference>
<dbReference type="Pfam" id="PF01743">
    <property type="entry name" value="PolyA_pol"/>
    <property type="match status" value="1"/>
</dbReference>
<dbReference type="InterPro" id="IPR043519">
    <property type="entry name" value="NT_sf"/>
</dbReference>
<gene>
    <name evidence="11" type="primary">cca</name>
    <name evidence="15" type="ORF">IEO70_18995</name>
</gene>
<dbReference type="GO" id="GO:0000049">
    <property type="term" value="F:tRNA binding"/>
    <property type="evidence" value="ECO:0007669"/>
    <property type="project" value="UniProtKB-UniRule"/>
</dbReference>
<evidence type="ECO:0000256" key="7">
    <source>
        <dbReference type="ARBA" id="ARBA00022800"/>
    </source>
</evidence>
<sequence length="399" mass="45581">MNEYFQRAIPLLNKIEQNGYEAVFVGGSVRDYLLNRVIHDVDIATSATPEEIKAIFPKTVDVGIEHGTVMVLAFGESYEITTYRAESEYVDHRKPKEVKFIRSLHDDLQRRDFTMNAIAMNKNGELIDPFHGQQAIKNHLIETVGNANERFQEDALRMMRALRFVSQLSFTCAPKTLEALIFNKELLATISVERITSEFGKLLDGSNVQEALRLLVETDLLAYLPELDGKRDGMLQLAGYPINKLKSEDEKWALAMHCTDTLENVEKTLRKWRLSVKRIRTIRTIMKLVKELPEQPNLKWLLYQNGLEYVVSANHVLSVLGYDAVMEDEALLEQWQSLTIHSPSDLVVKGSDFVVWAEGRKSGPWISEALTVISEKVINGEIKNNKEQIFEEAKRCNLI</sequence>
<evidence type="ECO:0000313" key="15">
    <source>
        <dbReference type="EMBL" id="MBD3110417.1"/>
    </source>
</evidence>
<feature type="binding site" evidence="11">
    <location>
        <position position="160"/>
    </location>
    <ligand>
        <name>ATP</name>
        <dbReference type="ChEBI" id="CHEBI:30616"/>
    </ligand>
</feature>
<feature type="binding site" evidence="11">
    <location>
        <position position="42"/>
    </location>
    <ligand>
        <name>Mg(2+)</name>
        <dbReference type="ChEBI" id="CHEBI:18420"/>
    </ligand>
</feature>
<dbReference type="InterPro" id="IPR002646">
    <property type="entry name" value="PolA_pol_head_dom"/>
</dbReference>
<dbReference type="GO" id="GO:0005524">
    <property type="term" value="F:ATP binding"/>
    <property type="evidence" value="ECO:0007669"/>
    <property type="project" value="UniProtKB-UniRule"/>
</dbReference>
<keyword evidence="5 11" id="KW-0479">Metal-binding</keyword>
<feature type="binding site" evidence="11">
    <location>
        <position position="157"/>
    </location>
    <ligand>
        <name>CTP</name>
        <dbReference type="ChEBI" id="CHEBI:37563"/>
    </ligand>
</feature>
<feature type="domain" description="CCA-adding enzyme C-terminal" evidence="14">
    <location>
        <begin position="244"/>
        <end position="392"/>
    </location>
</feature>
<keyword evidence="2 11" id="KW-0808">Transferase</keyword>
<dbReference type="CDD" id="cd05398">
    <property type="entry name" value="NT_ClassII-CCAase"/>
    <property type="match status" value="1"/>
</dbReference>
<evidence type="ECO:0000256" key="3">
    <source>
        <dbReference type="ARBA" id="ARBA00022694"/>
    </source>
</evidence>
<feature type="binding site" evidence="11">
    <location>
        <position position="154"/>
    </location>
    <ligand>
        <name>CTP</name>
        <dbReference type="ChEBI" id="CHEBI:37563"/>
    </ligand>
</feature>
<dbReference type="SUPFAM" id="SSF81891">
    <property type="entry name" value="Poly A polymerase C-terminal region-like"/>
    <property type="match status" value="1"/>
</dbReference>
<comment type="catalytic activity">
    <reaction evidence="11">
        <text>a tRNA with a 3' CCA end + 2 CTP + ATP = a tRNA with a 3' CCACCA end + 3 diphosphate</text>
        <dbReference type="Rhea" id="RHEA:76235"/>
        <dbReference type="Rhea" id="RHEA-COMP:10468"/>
        <dbReference type="Rhea" id="RHEA-COMP:18655"/>
        <dbReference type="ChEBI" id="CHEBI:30616"/>
        <dbReference type="ChEBI" id="CHEBI:33019"/>
        <dbReference type="ChEBI" id="CHEBI:37563"/>
        <dbReference type="ChEBI" id="CHEBI:83071"/>
        <dbReference type="ChEBI" id="CHEBI:195187"/>
    </reaction>
</comment>
<feature type="binding site" evidence="11">
    <location>
        <position position="111"/>
    </location>
    <ligand>
        <name>CTP</name>
        <dbReference type="ChEBI" id="CHEBI:37563"/>
    </ligand>
</feature>
<feature type="binding site" evidence="11">
    <location>
        <position position="160"/>
    </location>
    <ligand>
        <name>CTP</name>
        <dbReference type="ChEBI" id="CHEBI:37563"/>
    </ligand>
</feature>
<dbReference type="InterPro" id="IPR032828">
    <property type="entry name" value="PolyA_RNA-bd"/>
</dbReference>
<organism evidence="15 16">
    <name type="scientific">Peribacillus faecalis</name>
    <dbReference type="NCBI Taxonomy" id="2772559"/>
    <lineage>
        <taxon>Bacteria</taxon>
        <taxon>Bacillati</taxon>
        <taxon>Bacillota</taxon>
        <taxon>Bacilli</taxon>
        <taxon>Bacillales</taxon>
        <taxon>Bacillaceae</taxon>
        <taxon>Peribacillus</taxon>
    </lineage>
</organism>
<proteinExistence type="inferred from homology"/>
<feature type="binding site" evidence="11">
    <location>
        <position position="40"/>
    </location>
    <ligand>
        <name>Mg(2+)</name>
        <dbReference type="ChEBI" id="CHEBI:18420"/>
    </ligand>
</feature>
<evidence type="ECO:0000256" key="10">
    <source>
        <dbReference type="ARBA" id="ARBA00022884"/>
    </source>
</evidence>
<comment type="function">
    <text evidence="11">Catalyzes the addition and repair of the essential 3'-terminal CCA sequence in tRNAs without using a nucleic acid template. Adds these three nucleotides in the order of C, C, and A to the tRNA nucleotide-73, using CTP and ATP as substrates and producing inorganic pyrophosphate. tRNA 3'-terminal CCA addition is required both for tRNA processing and repair. Also involved in tRNA surveillance by mediating tandem CCA addition to generate a CCACCA at the 3' terminus of unstable tRNAs. While stable tRNAs receive only 3'-terminal CCA, unstable tRNAs are marked with CCACCA and rapidly degraded.</text>
</comment>
<keyword evidence="16" id="KW-1185">Reference proteome</keyword>
<dbReference type="RefSeq" id="WP_190999951.1">
    <property type="nucleotide sequence ID" value="NZ_JACXSI010000069.1"/>
</dbReference>
<dbReference type="NCBIfam" id="NF009814">
    <property type="entry name" value="PRK13299.1"/>
    <property type="match status" value="1"/>
</dbReference>
<dbReference type="InterPro" id="IPR032810">
    <property type="entry name" value="CCA-adding_enz_C"/>
</dbReference>
<feature type="binding site" evidence="11">
    <location>
        <position position="111"/>
    </location>
    <ligand>
        <name>ATP</name>
        <dbReference type="ChEBI" id="CHEBI:30616"/>
    </ligand>
</feature>
<dbReference type="Gene3D" id="1.10.246.80">
    <property type="match status" value="1"/>
</dbReference>
<keyword evidence="9 11" id="KW-0460">Magnesium</keyword>
<dbReference type="HAMAP" id="MF_01263">
    <property type="entry name" value="CCA_bact_type3"/>
    <property type="match status" value="1"/>
</dbReference>
<feature type="binding site" evidence="11">
    <location>
        <position position="30"/>
    </location>
    <ligand>
        <name>CTP</name>
        <dbReference type="ChEBI" id="CHEBI:37563"/>
    </ligand>
</feature>
<feature type="domain" description="Poly A polymerase head" evidence="12">
    <location>
        <begin position="24"/>
        <end position="141"/>
    </location>
</feature>
<dbReference type="SUPFAM" id="SSF81301">
    <property type="entry name" value="Nucleotidyltransferase"/>
    <property type="match status" value="1"/>
</dbReference>
<evidence type="ECO:0000256" key="4">
    <source>
        <dbReference type="ARBA" id="ARBA00022695"/>
    </source>
</evidence>
<evidence type="ECO:0000313" key="16">
    <source>
        <dbReference type="Proteomes" id="UP000602076"/>
    </source>
</evidence>
<dbReference type="PANTHER" id="PTHR46173">
    <property type="entry name" value="CCA TRNA NUCLEOTIDYLTRANSFERASE 1, MITOCHONDRIAL"/>
    <property type="match status" value="1"/>
</dbReference>
<dbReference type="Gene3D" id="1.20.58.560">
    <property type="match status" value="1"/>
</dbReference>
<dbReference type="PANTHER" id="PTHR46173:SF1">
    <property type="entry name" value="CCA TRNA NUCLEOTIDYLTRANSFERASE 1, MITOCHONDRIAL"/>
    <property type="match status" value="1"/>
</dbReference>
<name>A0A927CZ94_9BACI</name>
<reference evidence="15" key="1">
    <citation type="submission" date="2020-09" db="EMBL/GenBank/DDBJ databases">
        <title>Bacillus faecalis sp. nov., a moderately halophilic bacterium isolated from cow faeces.</title>
        <authorList>
            <person name="Jiang L."/>
            <person name="Lee J."/>
        </authorList>
    </citation>
    <scope>NUCLEOTIDE SEQUENCE</scope>
    <source>
        <strain evidence="15">AGMB 02131</strain>
    </source>
</reference>
<dbReference type="Gene3D" id="3.30.460.10">
    <property type="entry name" value="Beta Polymerase, domain 2"/>
    <property type="match status" value="1"/>
</dbReference>
<evidence type="ECO:0000256" key="8">
    <source>
        <dbReference type="ARBA" id="ARBA00022840"/>
    </source>
</evidence>
<evidence type="ECO:0000256" key="2">
    <source>
        <dbReference type="ARBA" id="ARBA00022679"/>
    </source>
</evidence>
<comment type="cofactor">
    <cofactor evidence="1 11">
        <name>Mg(2+)</name>
        <dbReference type="ChEBI" id="CHEBI:18420"/>
    </cofactor>
</comment>
<dbReference type="GO" id="GO:0001680">
    <property type="term" value="P:tRNA 3'-terminal CCA addition"/>
    <property type="evidence" value="ECO:0007669"/>
    <property type="project" value="UniProtKB-UniRule"/>
</dbReference>
<keyword evidence="8 11" id="KW-0067">ATP-binding</keyword>
<evidence type="ECO:0000256" key="6">
    <source>
        <dbReference type="ARBA" id="ARBA00022741"/>
    </source>
</evidence>
<evidence type="ECO:0000256" key="11">
    <source>
        <dbReference type="HAMAP-Rule" id="MF_01263"/>
    </source>
</evidence>
<accession>A0A927CZ94</accession>
<comment type="catalytic activity">
    <reaction evidence="11">
        <text>a tRNA precursor + 2 CTP + ATP = a tRNA with a 3' CCA end + 3 diphosphate</text>
        <dbReference type="Rhea" id="RHEA:14433"/>
        <dbReference type="Rhea" id="RHEA-COMP:10465"/>
        <dbReference type="Rhea" id="RHEA-COMP:10468"/>
        <dbReference type="ChEBI" id="CHEBI:30616"/>
        <dbReference type="ChEBI" id="CHEBI:33019"/>
        <dbReference type="ChEBI" id="CHEBI:37563"/>
        <dbReference type="ChEBI" id="CHEBI:74896"/>
        <dbReference type="ChEBI" id="CHEBI:83071"/>
        <dbReference type="EC" id="2.7.7.72"/>
    </reaction>
</comment>
<feature type="binding site" evidence="11">
    <location>
        <position position="163"/>
    </location>
    <ligand>
        <name>ATP</name>
        <dbReference type="ChEBI" id="CHEBI:30616"/>
    </ligand>
</feature>
<dbReference type="GO" id="GO:0004810">
    <property type="term" value="F:CCA tRNA nucleotidyltransferase activity"/>
    <property type="evidence" value="ECO:0007669"/>
    <property type="project" value="UniProtKB-UniRule"/>
</dbReference>
<dbReference type="InterPro" id="IPR023068">
    <property type="entry name" value="CCA-adding_enz_firmicutes"/>
</dbReference>
<feature type="binding site" evidence="11">
    <location>
        <position position="30"/>
    </location>
    <ligand>
        <name>ATP</name>
        <dbReference type="ChEBI" id="CHEBI:30616"/>
    </ligand>
</feature>
<keyword evidence="3 11" id="KW-0819">tRNA processing</keyword>
<evidence type="ECO:0000256" key="1">
    <source>
        <dbReference type="ARBA" id="ARBA00001946"/>
    </source>
</evidence>
<dbReference type="EMBL" id="JACXSI010000069">
    <property type="protein sequence ID" value="MBD3110417.1"/>
    <property type="molecule type" value="Genomic_DNA"/>
</dbReference>
<protein>
    <recommendedName>
        <fullName evidence="11">CCA-adding enzyme</fullName>
        <ecNumber evidence="11">2.7.7.72</ecNumber>
    </recommendedName>
    <alternativeName>
        <fullName evidence="11">CCA tRNA nucleotidyltransferase</fullName>
    </alternativeName>
    <alternativeName>
        <fullName evidence="11">tRNA CCA-pyrophosphorylase</fullName>
    </alternativeName>
    <alternativeName>
        <fullName evidence="11">tRNA adenylyl-/cytidylyl- transferase</fullName>
    </alternativeName>
    <alternativeName>
        <fullName evidence="11">tRNA nucleotidyltransferase</fullName>
    </alternativeName>
    <alternativeName>
        <fullName evidence="11">tRNA-NT</fullName>
    </alternativeName>
</protein>
<evidence type="ECO:0000259" key="13">
    <source>
        <dbReference type="Pfam" id="PF12627"/>
    </source>
</evidence>
<dbReference type="GO" id="GO:0000287">
    <property type="term" value="F:magnesium ion binding"/>
    <property type="evidence" value="ECO:0007669"/>
    <property type="project" value="UniProtKB-UniRule"/>
</dbReference>
<feature type="binding site" evidence="11">
    <location>
        <position position="163"/>
    </location>
    <ligand>
        <name>CTP</name>
        <dbReference type="ChEBI" id="CHEBI:37563"/>
    </ligand>
</feature>
<keyword evidence="6 11" id="KW-0547">Nucleotide-binding</keyword>
<dbReference type="EC" id="2.7.7.72" evidence="11"/>
<feature type="binding site" evidence="11">
    <location>
        <position position="27"/>
    </location>
    <ligand>
        <name>ATP</name>
        <dbReference type="ChEBI" id="CHEBI:30616"/>
    </ligand>
</feature>
<evidence type="ECO:0000256" key="9">
    <source>
        <dbReference type="ARBA" id="ARBA00022842"/>
    </source>
</evidence>
<comment type="subunit">
    <text evidence="11">Homodimer.</text>
</comment>
<feature type="domain" description="tRNA nucleotidyltransferase/poly(A) polymerase RNA and SrmB- binding" evidence="13">
    <location>
        <begin position="170"/>
        <end position="228"/>
    </location>
</feature>
<feature type="binding site" evidence="11">
    <location>
        <position position="154"/>
    </location>
    <ligand>
        <name>ATP</name>
        <dbReference type="ChEBI" id="CHEBI:30616"/>
    </ligand>
</feature>
<keyword evidence="10 11" id="KW-0694">RNA-binding</keyword>
<comment type="caution">
    <text evidence="15">The sequence shown here is derived from an EMBL/GenBank/DDBJ whole genome shotgun (WGS) entry which is preliminary data.</text>
</comment>
<dbReference type="AlphaFoldDB" id="A0A927CZ94"/>